<dbReference type="EMBL" id="NISJ01000003">
    <property type="protein sequence ID" value="OWQ98387.1"/>
    <property type="molecule type" value="Genomic_DNA"/>
</dbReference>
<organism evidence="1 2">
    <name type="scientific">Sphingopyxis witflariensis</name>
    <dbReference type="NCBI Taxonomy" id="173675"/>
    <lineage>
        <taxon>Bacteria</taxon>
        <taxon>Pseudomonadati</taxon>
        <taxon>Pseudomonadota</taxon>
        <taxon>Alphaproteobacteria</taxon>
        <taxon>Sphingomonadales</taxon>
        <taxon>Sphingomonadaceae</taxon>
        <taxon>Sphingopyxis</taxon>
    </lineage>
</organism>
<dbReference type="AlphaFoldDB" id="A0A246JYZ0"/>
<accession>A0A246JYZ0</accession>
<gene>
    <name evidence="1" type="ORF">CDQ91_07825</name>
</gene>
<keyword evidence="2" id="KW-1185">Reference proteome</keyword>
<dbReference type="Proteomes" id="UP000197097">
    <property type="component" value="Unassembled WGS sequence"/>
</dbReference>
<dbReference type="RefSeq" id="WP_144036722.1">
    <property type="nucleotide sequence ID" value="NZ_NISJ01000003.1"/>
</dbReference>
<comment type="caution">
    <text evidence="1">The sequence shown here is derived from an EMBL/GenBank/DDBJ whole genome shotgun (WGS) entry which is preliminary data.</text>
</comment>
<name>A0A246JYZ0_9SPHN</name>
<sequence>MPLKTDLELAAITLPLDVVLETIGAAKGKLTPETAALLKVEVSYVLASLTRLENEVVNAIFRDAFE</sequence>
<reference evidence="1 2" key="1">
    <citation type="journal article" date="2002" name="Int. J. Syst. Evol. Microbiol.">
        <title>Sphingopyxis witflariensis sp. nov., isolated from activated sludge.</title>
        <authorList>
            <person name="Kampfer P."/>
            <person name="Witzenberger R."/>
            <person name="Denner E.B."/>
            <person name="Busse H.J."/>
            <person name="Neef A."/>
        </authorList>
    </citation>
    <scope>NUCLEOTIDE SEQUENCE [LARGE SCALE GENOMIC DNA]</scope>
    <source>
        <strain evidence="1 2">DSM 14551</strain>
    </source>
</reference>
<evidence type="ECO:0000313" key="1">
    <source>
        <dbReference type="EMBL" id="OWQ98387.1"/>
    </source>
</evidence>
<protein>
    <submittedName>
        <fullName evidence="1">Uncharacterized protein</fullName>
    </submittedName>
</protein>
<evidence type="ECO:0000313" key="2">
    <source>
        <dbReference type="Proteomes" id="UP000197097"/>
    </source>
</evidence>
<proteinExistence type="predicted"/>